<comment type="caution">
    <text evidence="3">The sequence shown here is derived from an EMBL/GenBank/DDBJ whole genome shotgun (WGS) entry which is preliminary data.</text>
</comment>
<dbReference type="Gene3D" id="3.40.50.720">
    <property type="entry name" value="NAD(P)-binding Rossmann-like Domain"/>
    <property type="match status" value="1"/>
</dbReference>
<dbReference type="PANTHER" id="PTHR43377:SF1">
    <property type="entry name" value="BILIVERDIN REDUCTASE A"/>
    <property type="match status" value="1"/>
</dbReference>
<dbReference type="Pfam" id="PF22725">
    <property type="entry name" value="GFO_IDH_MocA_C3"/>
    <property type="match status" value="1"/>
</dbReference>
<dbReference type="Proteomes" id="UP000230859">
    <property type="component" value="Unassembled WGS sequence"/>
</dbReference>
<feature type="domain" description="Gfo/Idh/MocA-like oxidoreductase N-terminal" evidence="1">
    <location>
        <begin position="1"/>
        <end position="120"/>
    </location>
</feature>
<gene>
    <name evidence="3" type="ORF">COV74_09715</name>
</gene>
<dbReference type="InterPro" id="IPR051450">
    <property type="entry name" value="Gfo/Idh/MocA_Oxidoreductases"/>
</dbReference>
<reference evidence="3 4" key="1">
    <citation type="submission" date="2017-09" db="EMBL/GenBank/DDBJ databases">
        <title>Depth-based differentiation of microbial function through sediment-hosted aquifers and enrichment of novel symbionts in the deep terrestrial subsurface.</title>
        <authorList>
            <person name="Probst A.J."/>
            <person name="Ladd B."/>
            <person name="Jarett J.K."/>
            <person name="Geller-Mcgrath D.E."/>
            <person name="Sieber C.M."/>
            <person name="Emerson J.B."/>
            <person name="Anantharaman K."/>
            <person name="Thomas B.C."/>
            <person name="Malmstrom R."/>
            <person name="Stieglmeier M."/>
            <person name="Klingl A."/>
            <person name="Woyke T."/>
            <person name="Ryan C.M."/>
            <person name="Banfield J.F."/>
        </authorList>
    </citation>
    <scope>NUCLEOTIDE SEQUENCE [LARGE SCALE GENOMIC DNA]</scope>
    <source>
        <strain evidence="3">CG11_big_fil_rev_8_21_14_0_20_45_26</strain>
    </source>
</reference>
<dbReference type="InterPro" id="IPR036291">
    <property type="entry name" value="NAD(P)-bd_dom_sf"/>
</dbReference>
<name>A0A2H0LLJ2_9BACT</name>
<evidence type="ECO:0000313" key="3">
    <source>
        <dbReference type="EMBL" id="PIQ85226.1"/>
    </source>
</evidence>
<dbReference type="EMBL" id="PCVY01000072">
    <property type="protein sequence ID" value="PIQ85226.1"/>
    <property type="molecule type" value="Genomic_DNA"/>
</dbReference>
<organism evidence="3 4">
    <name type="scientific">Candidatus Abzuiibacterium crystallinum</name>
    <dbReference type="NCBI Taxonomy" id="1974748"/>
    <lineage>
        <taxon>Bacteria</taxon>
        <taxon>Pseudomonadati</taxon>
        <taxon>Candidatus Omnitrophota</taxon>
        <taxon>Candidatus Abzuiibacterium</taxon>
    </lineage>
</organism>
<dbReference type="GO" id="GO:0000166">
    <property type="term" value="F:nucleotide binding"/>
    <property type="evidence" value="ECO:0007669"/>
    <property type="project" value="InterPro"/>
</dbReference>
<feature type="domain" description="GFO/IDH/MocA-like oxidoreductase" evidence="2">
    <location>
        <begin position="129"/>
        <end position="253"/>
    </location>
</feature>
<dbReference type="InterPro" id="IPR055170">
    <property type="entry name" value="GFO_IDH_MocA-like_dom"/>
</dbReference>
<proteinExistence type="predicted"/>
<dbReference type="Pfam" id="PF01408">
    <property type="entry name" value="GFO_IDH_MocA"/>
    <property type="match status" value="1"/>
</dbReference>
<evidence type="ECO:0008006" key="5">
    <source>
        <dbReference type="Google" id="ProtNLM"/>
    </source>
</evidence>
<dbReference type="AlphaFoldDB" id="A0A2H0LLJ2"/>
<evidence type="ECO:0000313" key="4">
    <source>
        <dbReference type="Proteomes" id="UP000230859"/>
    </source>
</evidence>
<dbReference type="InterPro" id="IPR000683">
    <property type="entry name" value="Gfo/Idh/MocA-like_OxRdtase_N"/>
</dbReference>
<sequence>MKFGIIGLGSIGKRHGRNLIALGVQPSDIIGVDLREDRRQEAKEKLNLTKTVSSIDELCADKIDCAFICSPTSLHTAHAKQLIQHGVALFIEKPAAHQLDEELSELAKQIEAKQIKTLVGYVFRFSDHVRHLKALLDQRVIGRILSVRGEFSEYLPDWHPWEDYRSFYMAKKSMGGGSLLDQSHILDLCHYLFGEIDEVFAFNGKASQLEVEADDFAEMSVRFKSGLIGSVHQDMFGREHKKFLDIKGEKGNLFWNVYQLSVTHYDGETKKSKTYTFGTDHNQMYLNQTRHLLDILENKQQSLIPLEVGLHTMAVIQAVERSQAEKRLVKVGEQVAVKS</sequence>
<evidence type="ECO:0000259" key="2">
    <source>
        <dbReference type="Pfam" id="PF22725"/>
    </source>
</evidence>
<dbReference type="Gene3D" id="3.30.360.10">
    <property type="entry name" value="Dihydrodipicolinate Reductase, domain 2"/>
    <property type="match status" value="1"/>
</dbReference>
<dbReference type="PANTHER" id="PTHR43377">
    <property type="entry name" value="BILIVERDIN REDUCTASE A"/>
    <property type="match status" value="1"/>
</dbReference>
<evidence type="ECO:0000259" key="1">
    <source>
        <dbReference type="Pfam" id="PF01408"/>
    </source>
</evidence>
<dbReference type="SUPFAM" id="SSF51735">
    <property type="entry name" value="NAD(P)-binding Rossmann-fold domains"/>
    <property type="match status" value="1"/>
</dbReference>
<protein>
    <recommendedName>
        <fullName evidence="5">Oxidoreductase</fullName>
    </recommendedName>
</protein>
<accession>A0A2H0LLJ2</accession>
<dbReference type="SUPFAM" id="SSF55347">
    <property type="entry name" value="Glyceraldehyde-3-phosphate dehydrogenase-like, C-terminal domain"/>
    <property type="match status" value="1"/>
</dbReference>